<dbReference type="Proteomes" id="UP000031737">
    <property type="component" value="Unassembled WGS sequence"/>
</dbReference>
<proteinExistence type="predicted"/>
<comment type="caution">
    <text evidence="1">The sequence shown here is derived from an EMBL/GenBank/DDBJ whole genome shotgun (WGS) entry which is preliminary data.</text>
</comment>
<protein>
    <submittedName>
        <fullName evidence="1">Uncharacterized protein</fullName>
    </submittedName>
</protein>
<dbReference type="AlphaFoldDB" id="A0A061IWE1"/>
<sequence>MLSRNITRCLLPRAKCTSYTFARVRTPATGAVPSVLRIEKRMPTLLIDTPKVEKLTCGTGQPAQRGRRKPLVWKRRHPWFDRQWSLDLKRAKKGPATPQFPDGVPFTQIRAFQSFAGRSWKINAGRRRKIRLSLKRGRRKLL</sequence>
<dbReference type="OrthoDB" id="269211at2759"/>
<dbReference type="VEuPathDB" id="TriTrypDB:TRSC58_05922"/>
<evidence type="ECO:0000313" key="1">
    <source>
        <dbReference type="EMBL" id="ESL06405.1"/>
    </source>
</evidence>
<accession>A0A061IWE1</accession>
<keyword evidence="2" id="KW-1185">Reference proteome</keyword>
<reference evidence="1 2" key="1">
    <citation type="submission" date="2013-07" db="EMBL/GenBank/DDBJ databases">
        <authorList>
            <person name="Stoco P.H."/>
            <person name="Wagner G."/>
            <person name="Gerber A."/>
            <person name="Zaha A."/>
            <person name="Thompson C."/>
            <person name="Bartholomeu D.C."/>
            <person name="Luckemeyer D.D."/>
            <person name="Bahia D."/>
            <person name="Loreto E."/>
            <person name="Prestes E.B."/>
            <person name="Lima F.M."/>
            <person name="Rodrigues-Luiz G."/>
            <person name="Vallejo G.A."/>
            <person name="Filho J.F."/>
            <person name="Monteiro K.M."/>
            <person name="Tyler K.M."/>
            <person name="de Almeida L.G."/>
            <person name="Ortiz M.F."/>
            <person name="Siervo M.A."/>
            <person name="de Moraes M.H."/>
            <person name="Cunha O.L."/>
            <person name="Mendonca-Neto R."/>
            <person name="Silva R."/>
            <person name="Teixeira S.M."/>
            <person name="Murta S.M."/>
            <person name="Sincero T.C."/>
            <person name="Mendes T.A."/>
            <person name="Urmenyi T.P."/>
            <person name="Silva V.G."/>
            <person name="da Rocha W.D."/>
            <person name="Andersson B."/>
            <person name="Romanha A.J."/>
            <person name="Steindel M."/>
            <person name="de Vasconcelos A.T."/>
            <person name="Grisard E.C."/>
        </authorList>
    </citation>
    <scope>NUCLEOTIDE SEQUENCE [LARGE SCALE GENOMIC DNA]</scope>
    <source>
        <strain evidence="1 2">SC58</strain>
    </source>
</reference>
<organism evidence="1 2">
    <name type="scientific">Trypanosoma rangeli SC58</name>
    <dbReference type="NCBI Taxonomy" id="429131"/>
    <lineage>
        <taxon>Eukaryota</taxon>
        <taxon>Discoba</taxon>
        <taxon>Euglenozoa</taxon>
        <taxon>Kinetoplastea</taxon>
        <taxon>Metakinetoplastina</taxon>
        <taxon>Trypanosomatida</taxon>
        <taxon>Trypanosomatidae</taxon>
        <taxon>Trypanosoma</taxon>
        <taxon>Herpetosoma</taxon>
    </lineage>
</organism>
<gene>
    <name evidence="1" type="ORF">TRSC58_05922</name>
</gene>
<dbReference type="EMBL" id="AUPL01005922">
    <property type="protein sequence ID" value="ESL06405.1"/>
    <property type="molecule type" value="Genomic_DNA"/>
</dbReference>
<name>A0A061IWE1_TRYRA</name>
<evidence type="ECO:0000313" key="2">
    <source>
        <dbReference type="Proteomes" id="UP000031737"/>
    </source>
</evidence>